<evidence type="ECO:0000256" key="4">
    <source>
        <dbReference type="SAM" id="Coils"/>
    </source>
</evidence>
<evidence type="ECO:0000256" key="2">
    <source>
        <dbReference type="ARBA" id="ARBA00029447"/>
    </source>
</evidence>
<evidence type="ECO:0000313" key="6">
    <source>
        <dbReference type="EMBL" id="BDU72582.1"/>
    </source>
</evidence>
<dbReference type="GO" id="GO:0006935">
    <property type="term" value="P:chemotaxis"/>
    <property type="evidence" value="ECO:0007669"/>
    <property type="project" value="UniProtKB-KW"/>
</dbReference>
<dbReference type="GO" id="GO:0005886">
    <property type="term" value="C:plasma membrane"/>
    <property type="evidence" value="ECO:0007669"/>
    <property type="project" value="TreeGrafter"/>
</dbReference>
<accession>A0AA48GJQ7</accession>
<keyword evidence="7" id="KW-1185">Reference proteome</keyword>
<dbReference type="GO" id="GO:0007165">
    <property type="term" value="P:signal transduction"/>
    <property type="evidence" value="ECO:0007669"/>
    <property type="project" value="UniProtKB-KW"/>
</dbReference>
<feature type="coiled-coil region" evidence="4">
    <location>
        <begin position="229"/>
        <end position="266"/>
    </location>
</feature>
<gene>
    <name evidence="6" type="ORF">METEAL_17560</name>
</gene>
<dbReference type="GO" id="GO:0004888">
    <property type="term" value="F:transmembrane signaling receptor activity"/>
    <property type="evidence" value="ECO:0007669"/>
    <property type="project" value="TreeGrafter"/>
</dbReference>
<comment type="similarity">
    <text evidence="2">Belongs to the methyl-accepting chemotaxis (MCP) protein family.</text>
</comment>
<keyword evidence="1" id="KW-0145">Chemotaxis</keyword>
<dbReference type="EMBL" id="AP027080">
    <property type="protein sequence ID" value="BDU72582.1"/>
    <property type="molecule type" value="Genomic_DNA"/>
</dbReference>
<evidence type="ECO:0000259" key="5">
    <source>
        <dbReference type="PROSITE" id="PS50111"/>
    </source>
</evidence>
<keyword evidence="4" id="KW-0175">Coiled coil</keyword>
<dbReference type="KEGG" id="msil:METEAL_17560"/>
<dbReference type="SUPFAM" id="SSF58104">
    <property type="entry name" value="Methyl-accepting chemotaxis protein (MCP) signaling domain"/>
    <property type="match status" value="1"/>
</dbReference>
<dbReference type="InterPro" id="IPR051310">
    <property type="entry name" value="MCP_chemotaxis"/>
</dbReference>
<sequence>MRIRFPFLNGPAGDPVEATAVLAQPDAAVVAMLLAVARQEADALAANVAYGREEVLRVQSLVSDAADTLGRALRSLDLKVQEQYVRVLAIQEASFLDMQGEAPGAGKAPSGILGTLDSLMSNILAIAESIREVTAGVGEVQTLSSRMEQNLGELVEIAARTSLLSLNANIEAAHARNFGAGFAIVAGEVSKLAARSTGLSDGIQILIQETNRALERTGGQIGGIANRDLRMAMDSKNRAEEAAKAIEESNARVRDLVGELKVAAQEIETQVGHVVRGMQFDDLTRQTLDQVRQVFTSLEARAGAWRRCVEELEAPDADPAAILGRLSGALGELDETSTRHRAVSSRDLVVGEVDLF</sequence>
<protein>
    <recommendedName>
        <fullName evidence="5">Methyl-accepting transducer domain-containing protein</fullName>
    </recommendedName>
</protein>
<dbReference type="PANTHER" id="PTHR43531">
    <property type="entry name" value="PROTEIN ICFG"/>
    <property type="match status" value="1"/>
</dbReference>
<reference evidence="7" key="1">
    <citation type="journal article" date="2023" name="Int. J. Syst. Evol. Microbiol.">
        <title>Mesoterricola silvestris gen. nov., sp. nov., Mesoterricola sediminis sp. nov., Geothrix oryzae sp. nov., Geothrix edaphica sp. nov., Geothrix rubra sp. nov., and Geothrix limicola sp. nov., six novel members of Acidobacteriota isolated from soils.</title>
        <authorList>
            <person name="Itoh H."/>
            <person name="Sugisawa Y."/>
            <person name="Mise K."/>
            <person name="Xu Z."/>
            <person name="Kuniyasu M."/>
            <person name="Ushijima N."/>
            <person name="Kawano K."/>
            <person name="Kobayashi E."/>
            <person name="Shiratori Y."/>
            <person name="Masuda Y."/>
            <person name="Senoo K."/>
        </authorList>
    </citation>
    <scope>NUCLEOTIDE SEQUENCE [LARGE SCALE GENOMIC DNA]</scope>
    <source>
        <strain evidence="7">W79</strain>
    </source>
</reference>
<evidence type="ECO:0000256" key="3">
    <source>
        <dbReference type="PROSITE-ProRule" id="PRU00284"/>
    </source>
</evidence>
<name>A0AA48GJQ7_9BACT</name>
<dbReference type="Pfam" id="PF00015">
    <property type="entry name" value="MCPsignal"/>
    <property type="match status" value="1"/>
</dbReference>
<proteinExistence type="inferred from homology"/>
<dbReference type="Gene3D" id="1.10.287.950">
    <property type="entry name" value="Methyl-accepting chemotaxis protein"/>
    <property type="match status" value="1"/>
</dbReference>
<dbReference type="AlphaFoldDB" id="A0AA48GJQ7"/>
<dbReference type="Proteomes" id="UP001238179">
    <property type="component" value="Chromosome"/>
</dbReference>
<dbReference type="InterPro" id="IPR004089">
    <property type="entry name" value="MCPsignal_dom"/>
</dbReference>
<feature type="domain" description="Methyl-accepting transducer" evidence="5">
    <location>
        <begin position="115"/>
        <end position="302"/>
    </location>
</feature>
<dbReference type="SMART" id="SM00283">
    <property type="entry name" value="MA"/>
    <property type="match status" value="1"/>
</dbReference>
<dbReference type="RefSeq" id="WP_316415495.1">
    <property type="nucleotide sequence ID" value="NZ_AP027080.1"/>
</dbReference>
<organism evidence="6 7">
    <name type="scientific">Mesoterricola silvestris</name>
    <dbReference type="NCBI Taxonomy" id="2927979"/>
    <lineage>
        <taxon>Bacteria</taxon>
        <taxon>Pseudomonadati</taxon>
        <taxon>Acidobacteriota</taxon>
        <taxon>Holophagae</taxon>
        <taxon>Holophagales</taxon>
        <taxon>Holophagaceae</taxon>
        <taxon>Mesoterricola</taxon>
    </lineage>
</organism>
<dbReference type="PROSITE" id="PS50111">
    <property type="entry name" value="CHEMOTAXIS_TRANSDUC_2"/>
    <property type="match status" value="1"/>
</dbReference>
<dbReference type="PANTHER" id="PTHR43531:SF11">
    <property type="entry name" value="METHYL-ACCEPTING CHEMOTAXIS PROTEIN 3"/>
    <property type="match status" value="1"/>
</dbReference>
<evidence type="ECO:0000256" key="1">
    <source>
        <dbReference type="ARBA" id="ARBA00022500"/>
    </source>
</evidence>
<evidence type="ECO:0000313" key="7">
    <source>
        <dbReference type="Proteomes" id="UP001238179"/>
    </source>
</evidence>
<keyword evidence="3" id="KW-0807">Transducer</keyword>